<keyword evidence="1" id="KW-0862">Zinc</keyword>
<dbReference type="InterPro" id="IPR011335">
    <property type="entry name" value="Restrct_endonuc-II-like"/>
</dbReference>
<keyword evidence="1" id="KW-0863">Zinc-finger</keyword>
<dbReference type="PANTHER" id="PTHR46609">
    <property type="entry name" value="EXONUCLEASE, PHAGE-TYPE/RECB, C-TERMINAL DOMAIN-CONTAINING PROTEIN"/>
    <property type="match status" value="1"/>
</dbReference>
<dbReference type="GO" id="GO:0008270">
    <property type="term" value="F:zinc ion binding"/>
    <property type="evidence" value="ECO:0007669"/>
    <property type="project" value="UniProtKB-KW"/>
</dbReference>
<dbReference type="SUPFAM" id="SSF52980">
    <property type="entry name" value="Restriction endonuclease-like"/>
    <property type="match status" value="1"/>
</dbReference>
<comment type="caution">
    <text evidence="3">The sequence shown here is derived from an EMBL/GenBank/DDBJ whole genome shotgun (WGS) entry which is preliminary data.</text>
</comment>
<dbReference type="EMBL" id="JBHFQA010000008">
    <property type="protein sequence ID" value="KAL2095395.1"/>
    <property type="molecule type" value="Genomic_DNA"/>
</dbReference>
<gene>
    <name evidence="3" type="ORF">ACEWY4_010114</name>
</gene>
<name>A0ABD1K8B8_9TELE</name>
<accession>A0ABD1K8B8</accession>
<dbReference type="Pfam" id="PF09588">
    <property type="entry name" value="YqaJ"/>
    <property type="match status" value="1"/>
</dbReference>
<evidence type="ECO:0000256" key="1">
    <source>
        <dbReference type="PROSITE-ProRule" id="PRU00325"/>
    </source>
</evidence>
<dbReference type="GO" id="GO:0006281">
    <property type="term" value="P:DNA repair"/>
    <property type="evidence" value="ECO:0007669"/>
    <property type="project" value="UniProtKB-ARBA"/>
</dbReference>
<dbReference type="Gene3D" id="3.90.320.10">
    <property type="match status" value="1"/>
</dbReference>
<proteinExistence type="predicted"/>
<dbReference type="InterPro" id="IPR051703">
    <property type="entry name" value="NF-kappa-B_Signaling_Reg"/>
</dbReference>
<keyword evidence="1" id="KW-0479">Metal-binding</keyword>
<feature type="domain" description="SWIM-type" evidence="2">
    <location>
        <begin position="85"/>
        <end position="114"/>
    </location>
</feature>
<dbReference type="CDD" id="cd22343">
    <property type="entry name" value="PDDEXK_lambda_exonuclease-like"/>
    <property type="match status" value="1"/>
</dbReference>
<dbReference type="PROSITE" id="PS50966">
    <property type="entry name" value="ZF_SWIM"/>
    <property type="match status" value="1"/>
</dbReference>
<sequence length="399" mass="44465">MAYFTRCLPKIDVNDVHRIVDNCSPAPLSKREKGFKLYISSYIHNFEVSKKDPVTVVVCVRALCYPSMDRSKPPHSLSVALKDSVPVELAHHSCTCVAGSVLCNHCVALLFQSAHYSQLGVQVVPPVLSCTESQQQWHKPRTLASPIEKMAVMSAKPKQRTMAEGVRSTLYKAISGELLDLSVLRVSDVYKDFTPLSAPTICTMGITSEVPLVDSALGLVQAGSPLSYQQPKARSYPVAHHDASPRPDLPLAGCRLQTSCSMFVFTEHQHQHFKSLEVTWEMAHKIENATRAQSASAAWHKLRKPRLTSSHFREICHAKPCTLEKMAERLIKGIRQTAAMKRGLEMEADAIEEYCRLKRVNYYPCGFIIHPDAPWLGASPDGVVFDPKERTEFGLVEIN</sequence>
<evidence type="ECO:0000313" key="3">
    <source>
        <dbReference type="EMBL" id="KAL2095395.1"/>
    </source>
</evidence>
<reference evidence="3 4" key="1">
    <citation type="submission" date="2024-09" db="EMBL/GenBank/DDBJ databases">
        <title>A chromosome-level genome assembly of Gray's grenadier anchovy, Coilia grayii.</title>
        <authorList>
            <person name="Fu Z."/>
        </authorList>
    </citation>
    <scope>NUCLEOTIDE SEQUENCE [LARGE SCALE GENOMIC DNA]</scope>
    <source>
        <strain evidence="3">G4</strain>
        <tissue evidence="3">Muscle</tissue>
    </source>
</reference>
<organism evidence="3 4">
    <name type="scientific">Coilia grayii</name>
    <name type="common">Gray's grenadier anchovy</name>
    <dbReference type="NCBI Taxonomy" id="363190"/>
    <lineage>
        <taxon>Eukaryota</taxon>
        <taxon>Metazoa</taxon>
        <taxon>Chordata</taxon>
        <taxon>Craniata</taxon>
        <taxon>Vertebrata</taxon>
        <taxon>Euteleostomi</taxon>
        <taxon>Actinopterygii</taxon>
        <taxon>Neopterygii</taxon>
        <taxon>Teleostei</taxon>
        <taxon>Clupei</taxon>
        <taxon>Clupeiformes</taxon>
        <taxon>Clupeoidei</taxon>
        <taxon>Engraulidae</taxon>
        <taxon>Coilinae</taxon>
        <taxon>Coilia</taxon>
    </lineage>
</organism>
<dbReference type="PANTHER" id="PTHR46609:SF7">
    <property type="match status" value="1"/>
</dbReference>
<dbReference type="InterPro" id="IPR011604">
    <property type="entry name" value="PDDEXK-like_dom_sf"/>
</dbReference>
<evidence type="ECO:0000313" key="4">
    <source>
        <dbReference type="Proteomes" id="UP001591681"/>
    </source>
</evidence>
<evidence type="ECO:0000259" key="2">
    <source>
        <dbReference type="PROSITE" id="PS50966"/>
    </source>
</evidence>
<dbReference type="InterPro" id="IPR019080">
    <property type="entry name" value="YqaJ_viral_recombinase"/>
</dbReference>
<dbReference type="InterPro" id="IPR007527">
    <property type="entry name" value="Znf_SWIM"/>
</dbReference>
<protein>
    <recommendedName>
        <fullName evidence="2">SWIM-type domain-containing protein</fullName>
    </recommendedName>
</protein>
<keyword evidence="4" id="KW-1185">Reference proteome</keyword>
<dbReference type="AlphaFoldDB" id="A0ABD1K8B8"/>
<dbReference type="Proteomes" id="UP001591681">
    <property type="component" value="Unassembled WGS sequence"/>
</dbReference>